<reference evidence="3" key="1">
    <citation type="journal article" date="2023" name="Proc. Natl. Acad. Sci. U.S.A.">
        <title>Genomic and structural basis for evolution of tropane alkaloid biosynthesis.</title>
        <authorList>
            <person name="Wanga Y.-J."/>
            <person name="Taina T."/>
            <person name="Yua J.-Y."/>
            <person name="Lia J."/>
            <person name="Xua B."/>
            <person name="Chenc J."/>
            <person name="D'Auriad J.C."/>
            <person name="Huanga J.-P."/>
            <person name="Huanga S.-X."/>
        </authorList>
    </citation>
    <scope>NUCLEOTIDE SEQUENCE [LARGE SCALE GENOMIC DNA]</scope>
    <source>
        <strain evidence="3">cv. KIB-2019</strain>
    </source>
</reference>
<name>A0A9Q1LA96_9SOLA</name>
<evidence type="ECO:0000313" key="2">
    <source>
        <dbReference type="EMBL" id="KAJ8531972.1"/>
    </source>
</evidence>
<feature type="compositionally biased region" description="Low complexity" evidence="1">
    <location>
        <begin position="1"/>
        <end position="25"/>
    </location>
</feature>
<dbReference type="Proteomes" id="UP001152561">
    <property type="component" value="Unassembled WGS sequence"/>
</dbReference>
<comment type="caution">
    <text evidence="2">The sequence shown here is derived from an EMBL/GenBank/DDBJ whole genome shotgun (WGS) entry which is preliminary data.</text>
</comment>
<protein>
    <submittedName>
        <fullName evidence="2">Uncharacterized protein</fullName>
    </submittedName>
</protein>
<feature type="compositionally biased region" description="Pro residues" evidence="1">
    <location>
        <begin position="102"/>
        <end position="111"/>
    </location>
</feature>
<dbReference type="EMBL" id="JAJAGQ010000020">
    <property type="protein sequence ID" value="KAJ8531972.1"/>
    <property type="molecule type" value="Genomic_DNA"/>
</dbReference>
<dbReference type="AlphaFoldDB" id="A0A9Q1LA96"/>
<proteinExistence type="predicted"/>
<evidence type="ECO:0000313" key="3">
    <source>
        <dbReference type="Proteomes" id="UP001152561"/>
    </source>
</evidence>
<evidence type="ECO:0000256" key="1">
    <source>
        <dbReference type="SAM" id="MobiDB-lite"/>
    </source>
</evidence>
<feature type="region of interest" description="Disordered" evidence="1">
    <location>
        <begin position="1"/>
        <end position="134"/>
    </location>
</feature>
<sequence length="216" mass="24211">METSPMSNPMSANTTNNTPMSTSPPQCTTIVLNGDQEPLEISYPGGDSNPIDVDATSDYSTLDKRTSSSSFPTRRSSRVFEKTVKQEPDTEQEHLVSEPQDEPPVPDPQPEPSISVPQCESEDEEIPDDTPLKRGRKEMKELRVLLLLMLLQKMLWVLPCRMKCRERKKIERAESSTAADVAVEDNVSAAMQNEEAVGRKVLLTRMRMKTEIEATM</sequence>
<keyword evidence="3" id="KW-1185">Reference proteome</keyword>
<organism evidence="2 3">
    <name type="scientific">Anisodus acutangulus</name>
    <dbReference type="NCBI Taxonomy" id="402998"/>
    <lineage>
        <taxon>Eukaryota</taxon>
        <taxon>Viridiplantae</taxon>
        <taxon>Streptophyta</taxon>
        <taxon>Embryophyta</taxon>
        <taxon>Tracheophyta</taxon>
        <taxon>Spermatophyta</taxon>
        <taxon>Magnoliopsida</taxon>
        <taxon>eudicotyledons</taxon>
        <taxon>Gunneridae</taxon>
        <taxon>Pentapetalae</taxon>
        <taxon>asterids</taxon>
        <taxon>lamiids</taxon>
        <taxon>Solanales</taxon>
        <taxon>Solanaceae</taxon>
        <taxon>Solanoideae</taxon>
        <taxon>Hyoscyameae</taxon>
        <taxon>Anisodus</taxon>
    </lineage>
</organism>
<gene>
    <name evidence="2" type="ORF">K7X08_011895</name>
</gene>
<accession>A0A9Q1LA96</accession>
<feature type="compositionally biased region" description="Basic and acidic residues" evidence="1">
    <location>
        <begin position="78"/>
        <end position="96"/>
    </location>
</feature>